<dbReference type="AlphaFoldDB" id="H0E8F3"/>
<sequence length="232" mass="24857">MATDDAPRRVSDVVHERLRGDILDGRLAAGDPVPSERVLAEELGVNRHAVREALKRLQQAGLVRISQGGATRVLDWRESGGVELLLDLIRGGGAAPPREVIGAVLELRALIGVDATRRFVARADRASRERLADQVERTLAAIEDPDAPDGVVVSEYEQLWRLLVAGAENVAYRLLLNSLIVAVDAYPDLAVALVPRDAPRMRELAAAVRHADGETAAGLVAAQLEGDARAIG</sequence>
<evidence type="ECO:0000256" key="2">
    <source>
        <dbReference type="ARBA" id="ARBA00023125"/>
    </source>
</evidence>
<keyword evidence="3" id="KW-0804">Transcription</keyword>
<evidence type="ECO:0000313" key="5">
    <source>
        <dbReference type="EMBL" id="EHN10043.1"/>
    </source>
</evidence>
<gene>
    <name evidence="5" type="ORF">PAI11_31140</name>
</gene>
<name>H0E8F3_9ACTN</name>
<dbReference type="SMART" id="SM00895">
    <property type="entry name" value="FCD"/>
    <property type="match status" value="1"/>
</dbReference>
<dbReference type="InterPro" id="IPR008920">
    <property type="entry name" value="TF_FadR/GntR_C"/>
</dbReference>
<dbReference type="SUPFAM" id="SSF46785">
    <property type="entry name" value="Winged helix' DNA-binding domain"/>
    <property type="match status" value="1"/>
</dbReference>
<feature type="domain" description="HTH gntR-type" evidence="4">
    <location>
        <begin position="8"/>
        <end position="76"/>
    </location>
</feature>
<dbReference type="Pfam" id="PF07729">
    <property type="entry name" value="FCD"/>
    <property type="match status" value="1"/>
</dbReference>
<dbReference type="InterPro" id="IPR000524">
    <property type="entry name" value="Tscrpt_reg_HTH_GntR"/>
</dbReference>
<dbReference type="GO" id="GO:0003700">
    <property type="term" value="F:DNA-binding transcription factor activity"/>
    <property type="evidence" value="ECO:0007669"/>
    <property type="project" value="InterPro"/>
</dbReference>
<dbReference type="GO" id="GO:0003677">
    <property type="term" value="F:DNA binding"/>
    <property type="evidence" value="ECO:0007669"/>
    <property type="project" value="UniProtKB-KW"/>
</dbReference>
<dbReference type="InterPro" id="IPR011711">
    <property type="entry name" value="GntR_C"/>
</dbReference>
<keyword evidence="6" id="KW-1185">Reference proteome</keyword>
<evidence type="ECO:0000256" key="1">
    <source>
        <dbReference type="ARBA" id="ARBA00023015"/>
    </source>
</evidence>
<dbReference type="PROSITE" id="PS50949">
    <property type="entry name" value="HTH_GNTR"/>
    <property type="match status" value="1"/>
</dbReference>
<evidence type="ECO:0000256" key="3">
    <source>
        <dbReference type="ARBA" id="ARBA00023163"/>
    </source>
</evidence>
<evidence type="ECO:0000259" key="4">
    <source>
        <dbReference type="PROSITE" id="PS50949"/>
    </source>
</evidence>
<proteinExistence type="predicted"/>
<dbReference type="Gene3D" id="1.10.10.10">
    <property type="entry name" value="Winged helix-like DNA-binding domain superfamily/Winged helix DNA-binding domain"/>
    <property type="match status" value="1"/>
</dbReference>
<dbReference type="PANTHER" id="PTHR43537">
    <property type="entry name" value="TRANSCRIPTIONAL REGULATOR, GNTR FAMILY"/>
    <property type="match status" value="1"/>
</dbReference>
<dbReference type="Pfam" id="PF00392">
    <property type="entry name" value="GntR"/>
    <property type="match status" value="1"/>
</dbReference>
<dbReference type="InterPro" id="IPR036390">
    <property type="entry name" value="WH_DNA-bd_sf"/>
</dbReference>
<dbReference type="PATRIC" id="fig|1097667.3.peg.3087"/>
<dbReference type="PANTHER" id="PTHR43537:SF24">
    <property type="entry name" value="GLUCONATE OPERON TRANSCRIPTIONAL REPRESSOR"/>
    <property type="match status" value="1"/>
</dbReference>
<dbReference type="OrthoDB" id="5450856at2"/>
<reference evidence="5 6" key="1">
    <citation type="journal article" date="2013" name="Biodegradation">
        <title>Quantitative proteomic analysis of ibuprofen-degrading Patulibacter sp. strain I11.</title>
        <authorList>
            <person name="Almeida B."/>
            <person name="Kjeldal H."/>
            <person name="Lolas I."/>
            <person name="Knudsen A.D."/>
            <person name="Carvalho G."/>
            <person name="Nielsen K.L."/>
            <person name="Barreto Crespo M.T."/>
            <person name="Stensballe A."/>
            <person name="Nielsen J.L."/>
        </authorList>
    </citation>
    <scope>NUCLEOTIDE SEQUENCE [LARGE SCALE GENOMIC DNA]</scope>
    <source>
        <strain evidence="5 6">I11</strain>
    </source>
</reference>
<dbReference type="EMBL" id="AGUD01000243">
    <property type="protein sequence ID" value="EHN10043.1"/>
    <property type="molecule type" value="Genomic_DNA"/>
</dbReference>
<comment type="caution">
    <text evidence="5">The sequence shown here is derived from an EMBL/GenBank/DDBJ whole genome shotgun (WGS) entry which is preliminary data.</text>
</comment>
<dbReference type="InterPro" id="IPR036388">
    <property type="entry name" value="WH-like_DNA-bd_sf"/>
</dbReference>
<dbReference type="Gene3D" id="1.20.120.530">
    <property type="entry name" value="GntR ligand-binding domain-like"/>
    <property type="match status" value="1"/>
</dbReference>
<dbReference type="CDD" id="cd07377">
    <property type="entry name" value="WHTH_GntR"/>
    <property type="match status" value="1"/>
</dbReference>
<dbReference type="RefSeq" id="WP_007576870.1">
    <property type="nucleotide sequence ID" value="NZ_AGUD01000243.1"/>
</dbReference>
<organism evidence="5 6">
    <name type="scientific">Patulibacter medicamentivorans</name>
    <dbReference type="NCBI Taxonomy" id="1097667"/>
    <lineage>
        <taxon>Bacteria</taxon>
        <taxon>Bacillati</taxon>
        <taxon>Actinomycetota</taxon>
        <taxon>Thermoleophilia</taxon>
        <taxon>Solirubrobacterales</taxon>
        <taxon>Patulibacteraceae</taxon>
        <taxon>Patulibacter</taxon>
    </lineage>
</organism>
<dbReference type="PRINTS" id="PR00035">
    <property type="entry name" value="HTHGNTR"/>
</dbReference>
<keyword evidence="1" id="KW-0805">Transcription regulation</keyword>
<dbReference type="SMART" id="SM00345">
    <property type="entry name" value="HTH_GNTR"/>
    <property type="match status" value="1"/>
</dbReference>
<dbReference type="Proteomes" id="UP000005143">
    <property type="component" value="Unassembled WGS sequence"/>
</dbReference>
<protein>
    <submittedName>
        <fullName evidence="5">Transcriptional regulator GntR family</fullName>
    </submittedName>
</protein>
<accession>H0E8F3</accession>
<keyword evidence="2" id="KW-0238">DNA-binding</keyword>
<evidence type="ECO:0000313" key="6">
    <source>
        <dbReference type="Proteomes" id="UP000005143"/>
    </source>
</evidence>